<reference evidence="6" key="1">
    <citation type="submission" date="2020-05" db="EMBL/GenBank/DDBJ databases">
        <title>Phylogenomic resolution of chytrid fungi.</title>
        <authorList>
            <person name="Stajich J.E."/>
            <person name="Amses K."/>
            <person name="Simmons R."/>
            <person name="Seto K."/>
            <person name="Myers J."/>
            <person name="Bonds A."/>
            <person name="Quandt C.A."/>
            <person name="Barry K."/>
            <person name="Liu P."/>
            <person name="Grigoriev I."/>
            <person name="Longcore J.E."/>
            <person name="James T.Y."/>
        </authorList>
    </citation>
    <scope>NUCLEOTIDE SEQUENCE</scope>
    <source>
        <strain evidence="6">JEL0513</strain>
    </source>
</reference>
<evidence type="ECO:0000313" key="6">
    <source>
        <dbReference type="EMBL" id="KAJ3124769.1"/>
    </source>
</evidence>
<feature type="domain" description="HotDog ACOT-type" evidence="5">
    <location>
        <begin position="282"/>
        <end position="394"/>
    </location>
</feature>
<feature type="domain" description="HotDog ACOT-type" evidence="5">
    <location>
        <begin position="61"/>
        <end position="199"/>
    </location>
</feature>
<name>A0AAD5T3L8_9FUNG</name>
<keyword evidence="2" id="KW-0677">Repeat</keyword>
<evidence type="ECO:0000313" key="7">
    <source>
        <dbReference type="Proteomes" id="UP001211907"/>
    </source>
</evidence>
<dbReference type="InterPro" id="IPR029069">
    <property type="entry name" value="HotDog_dom_sf"/>
</dbReference>
<evidence type="ECO:0000256" key="4">
    <source>
        <dbReference type="ARBA" id="ARBA00022946"/>
    </source>
</evidence>
<dbReference type="GO" id="GO:0005739">
    <property type="term" value="C:mitochondrion"/>
    <property type="evidence" value="ECO:0007669"/>
    <property type="project" value="TreeGrafter"/>
</dbReference>
<evidence type="ECO:0000256" key="3">
    <source>
        <dbReference type="ARBA" id="ARBA00022801"/>
    </source>
</evidence>
<keyword evidence="4" id="KW-0809">Transit peptide</keyword>
<dbReference type="SUPFAM" id="SSF54637">
    <property type="entry name" value="Thioesterase/thiol ester dehydrase-isomerase"/>
    <property type="match status" value="2"/>
</dbReference>
<dbReference type="PROSITE" id="PS51770">
    <property type="entry name" value="HOTDOG_ACOT"/>
    <property type="match status" value="2"/>
</dbReference>
<comment type="caution">
    <text evidence="6">The sequence shown here is derived from an EMBL/GenBank/DDBJ whole genome shotgun (WGS) entry which is preliminary data.</text>
</comment>
<dbReference type="EMBL" id="JADGJH010000651">
    <property type="protein sequence ID" value="KAJ3124769.1"/>
    <property type="molecule type" value="Genomic_DNA"/>
</dbReference>
<proteinExistence type="inferred from homology"/>
<dbReference type="PANTHER" id="PTHR12655:SF0">
    <property type="entry name" value="ACYL-COENZYME A THIOESTERASE 9, MITOCHONDRIAL"/>
    <property type="match status" value="1"/>
</dbReference>
<keyword evidence="7" id="KW-1185">Reference proteome</keyword>
<dbReference type="CDD" id="cd03442">
    <property type="entry name" value="BFIT_BACH"/>
    <property type="match status" value="2"/>
</dbReference>
<protein>
    <recommendedName>
        <fullName evidence="5">HotDog ACOT-type domain-containing protein</fullName>
    </recommendedName>
</protein>
<sequence>MAEINTSELGNRSLFTSRLWVHKFNERMAQVKAQGRVKNTTSPPFSDNSVSRVMQDSFVQVFLPFASDEHLRDEYSSHFGRIRVGKVLEDLDALAGYISFMHCAEALKPLAVVTASVDRMDLISEIPANLDVSLSGHVTYVGKSSMEVIIKLMPIHTDAGLTLHDMESIAYLRTPLPANKLTGDVFLIAKFIMVSLDATTGRPAPAPPLTLTNSQETALFEAGARHKARKQLAAQASPSLRVPDLSEMQLVHSIFLEYMKYLDANGNPDPAKAKPKNVVWMKDTTFQNLVLTFPQDRNVHNKIFGGHLMRLGFELGYATGVMFCKRPLQFLALDDITFKKPVDVGSVLDLTSQVVYSFEDKIVVKVAAHIVQADEGSHYLSNEFWFTFKTVAGKNDDGQHPQEWMRILPRSYDECMLYLAGKRRLEIGLGEQGDSIDKPHD</sequence>
<dbReference type="Gene3D" id="3.10.129.10">
    <property type="entry name" value="Hotdog Thioesterase"/>
    <property type="match status" value="2"/>
</dbReference>
<accession>A0AAD5T3L8</accession>
<evidence type="ECO:0000256" key="1">
    <source>
        <dbReference type="ARBA" id="ARBA00010458"/>
    </source>
</evidence>
<dbReference type="Proteomes" id="UP001211907">
    <property type="component" value="Unassembled WGS sequence"/>
</dbReference>
<comment type="similarity">
    <text evidence="1">Belongs to the acyl coenzyme A hydrolase family.</text>
</comment>
<gene>
    <name evidence="6" type="ORF">HK100_011125</name>
</gene>
<dbReference type="GO" id="GO:0006637">
    <property type="term" value="P:acyl-CoA metabolic process"/>
    <property type="evidence" value="ECO:0007669"/>
    <property type="project" value="TreeGrafter"/>
</dbReference>
<evidence type="ECO:0000256" key="2">
    <source>
        <dbReference type="ARBA" id="ARBA00022737"/>
    </source>
</evidence>
<organism evidence="6 7">
    <name type="scientific">Physocladia obscura</name>
    <dbReference type="NCBI Taxonomy" id="109957"/>
    <lineage>
        <taxon>Eukaryota</taxon>
        <taxon>Fungi</taxon>
        <taxon>Fungi incertae sedis</taxon>
        <taxon>Chytridiomycota</taxon>
        <taxon>Chytridiomycota incertae sedis</taxon>
        <taxon>Chytridiomycetes</taxon>
        <taxon>Chytridiales</taxon>
        <taxon>Chytriomycetaceae</taxon>
        <taxon>Physocladia</taxon>
    </lineage>
</organism>
<keyword evidence="3" id="KW-0378">Hydrolase</keyword>
<dbReference type="AlphaFoldDB" id="A0AAD5T3L8"/>
<dbReference type="GO" id="GO:0047617">
    <property type="term" value="F:fatty acyl-CoA hydrolase activity"/>
    <property type="evidence" value="ECO:0007669"/>
    <property type="project" value="TreeGrafter"/>
</dbReference>
<evidence type="ECO:0000259" key="5">
    <source>
        <dbReference type="PROSITE" id="PS51770"/>
    </source>
</evidence>
<dbReference type="InterPro" id="IPR033120">
    <property type="entry name" value="HOTDOG_ACOT"/>
</dbReference>
<dbReference type="PANTHER" id="PTHR12655">
    <property type="entry name" value="ACYL-COA THIOESTERASE"/>
    <property type="match status" value="1"/>
</dbReference>